<accession>A0A1A9W7Q3</accession>
<dbReference type="GO" id="GO:0042026">
    <property type="term" value="P:protein refolding"/>
    <property type="evidence" value="ECO:0007669"/>
    <property type="project" value="TreeGrafter"/>
</dbReference>
<dbReference type="EnsemblMetazoa" id="GBRI009199-RA">
    <property type="protein sequence ID" value="GBRI009199-PA"/>
    <property type="gene ID" value="GBRI009199"/>
</dbReference>
<dbReference type="VEuPathDB" id="VectorBase:GBRI009199"/>
<evidence type="ECO:0000256" key="1">
    <source>
        <dbReference type="ARBA" id="ARBA00023016"/>
    </source>
</evidence>
<dbReference type="GO" id="GO:0009408">
    <property type="term" value="P:response to heat"/>
    <property type="evidence" value="ECO:0007669"/>
    <property type="project" value="TreeGrafter"/>
</dbReference>
<dbReference type="SUPFAM" id="SSF49764">
    <property type="entry name" value="HSP20-like chaperones"/>
    <property type="match status" value="1"/>
</dbReference>
<evidence type="ECO:0000313" key="6">
    <source>
        <dbReference type="Proteomes" id="UP000091820"/>
    </source>
</evidence>
<dbReference type="PROSITE" id="PS01031">
    <property type="entry name" value="SHSP"/>
    <property type="match status" value="1"/>
</dbReference>
<dbReference type="InterPro" id="IPR008978">
    <property type="entry name" value="HSP20-like_chaperone"/>
</dbReference>
<keyword evidence="1" id="KW-0346">Stress response</keyword>
<comment type="similarity">
    <text evidence="2 3">Belongs to the small heat shock protein (HSP20) family.</text>
</comment>
<dbReference type="PANTHER" id="PTHR45640">
    <property type="entry name" value="HEAT SHOCK PROTEIN HSP-12.2-RELATED"/>
    <property type="match status" value="1"/>
</dbReference>
<dbReference type="AlphaFoldDB" id="A0A1A9W7Q3"/>
<proteinExistence type="inferred from homology"/>
<evidence type="ECO:0000313" key="5">
    <source>
        <dbReference type="EnsemblMetazoa" id="GBRI009199-PA"/>
    </source>
</evidence>
<name>A0A1A9W7Q3_9MUSC</name>
<dbReference type="Pfam" id="PF00011">
    <property type="entry name" value="HSP20"/>
    <property type="match status" value="1"/>
</dbReference>
<feature type="domain" description="SHSP" evidence="4">
    <location>
        <begin position="86"/>
        <end position="197"/>
    </location>
</feature>
<dbReference type="InterPro" id="IPR002068">
    <property type="entry name" value="A-crystallin/Hsp20_dom"/>
</dbReference>
<dbReference type="PANTHER" id="PTHR45640:SF13">
    <property type="entry name" value="HEAT SHOCK PROTEIN 22-RELATED"/>
    <property type="match status" value="1"/>
</dbReference>
<dbReference type="GO" id="GO:0051082">
    <property type="term" value="F:unfolded protein binding"/>
    <property type="evidence" value="ECO:0007669"/>
    <property type="project" value="TreeGrafter"/>
</dbReference>
<sequence>NVQQAASLFVKKALTKLIEKALKHTAFQFIYTEIHIKKNYFVYINMALVPSSGGGAVTDWDYWDYRRRLWRDWDLMDWDIPYWRRLQRIGSAPDLSRVIVGKDGFEANVDVGPFKPYEITVKTCGDTVTVEAKHEKRRDGDNYVGRHIVKRFVLPRGYYPNDVRAELSSDGVLTVKCPPSSNTERSVYVRQTTLPFRSR</sequence>
<dbReference type="PRINTS" id="PR00299">
    <property type="entry name" value="ACRYSTALLIN"/>
</dbReference>
<dbReference type="GO" id="GO:0005634">
    <property type="term" value="C:nucleus"/>
    <property type="evidence" value="ECO:0007669"/>
    <property type="project" value="TreeGrafter"/>
</dbReference>
<dbReference type="InterPro" id="IPR001436">
    <property type="entry name" value="Alpha-crystallin/sHSP_animal"/>
</dbReference>
<reference evidence="6" key="1">
    <citation type="submission" date="2014-03" db="EMBL/GenBank/DDBJ databases">
        <authorList>
            <person name="Aksoy S."/>
            <person name="Warren W."/>
            <person name="Wilson R.K."/>
        </authorList>
    </citation>
    <scope>NUCLEOTIDE SEQUENCE [LARGE SCALE GENOMIC DNA]</scope>
    <source>
        <strain evidence="6">IAEA</strain>
    </source>
</reference>
<dbReference type="Proteomes" id="UP000091820">
    <property type="component" value="Unassembled WGS sequence"/>
</dbReference>
<evidence type="ECO:0000256" key="3">
    <source>
        <dbReference type="RuleBase" id="RU003616"/>
    </source>
</evidence>
<dbReference type="STRING" id="37001.A0A1A9W7Q3"/>
<protein>
    <submittedName>
        <fullName evidence="5">SHSP domain-containing protein</fullName>
    </submittedName>
</protein>
<reference evidence="5" key="2">
    <citation type="submission" date="2020-05" db="UniProtKB">
        <authorList>
            <consortium name="EnsemblMetazoa"/>
        </authorList>
    </citation>
    <scope>IDENTIFICATION</scope>
    <source>
        <strain evidence="5">IAEA</strain>
    </source>
</reference>
<dbReference type="Gene3D" id="2.60.40.790">
    <property type="match status" value="1"/>
</dbReference>
<dbReference type="GO" id="GO:0005737">
    <property type="term" value="C:cytoplasm"/>
    <property type="evidence" value="ECO:0007669"/>
    <property type="project" value="TreeGrafter"/>
</dbReference>
<dbReference type="CDD" id="cd06526">
    <property type="entry name" value="metazoan_ACD"/>
    <property type="match status" value="1"/>
</dbReference>
<keyword evidence="6" id="KW-1185">Reference proteome</keyword>
<evidence type="ECO:0000259" key="4">
    <source>
        <dbReference type="PROSITE" id="PS01031"/>
    </source>
</evidence>
<organism evidence="5 6">
    <name type="scientific">Glossina brevipalpis</name>
    <dbReference type="NCBI Taxonomy" id="37001"/>
    <lineage>
        <taxon>Eukaryota</taxon>
        <taxon>Metazoa</taxon>
        <taxon>Ecdysozoa</taxon>
        <taxon>Arthropoda</taxon>
        <taxon>Hexapoda</taxon>
        <taxon>Insecta</taxon>
        <taxon>Pterygota</taxon>
        <taxon>Neoptera</taxon>
        <taxon>Endopterygota</taxon>
        <taxon>Diptera</taxon>
        <taxon>Brachycera</taxon>
        <taxon>Muscomorpha</taxon>
        <taxon>Hippoboscoidea</taxon>
        <taxon>Glossinidae</taxon>
        <taxon>Glossina</taxon>
    </lineage>
</organism>
<evidence type="ECO:0000256" key="2">
    <source>
        <dbReference type="PROSITE-ProRule" id="PRU00285"/>
    </source>
</evidence>